<dbReference type="GO" id="GO:0016020">
    <property type="term" value="C:membrane"/>
    <property type="evidence" value="ECO:0007669"/>
    <property type="project" value="UniProtKB-SubCell"/>
</dbReference>
<dbReference type="AlphaFoldDB" id="A0A2G9G1N8"/>
<feature type="transmembrane region" description="Helical" evidence="6">
    <location>
        <begin position="252"/>
        <end position="273"/>
    </location>
</feature>
<feature type="transmembrane region" description="Helical" evidence="6">
    <location>
        <begin position="77"/>
        <end position="97"/>
    </location>
</feature>
<dbReference type="SUPFAM" id="SSF103481">
    <property type="entry name" value="Multidrug resistance efflux transporter EmrE"/>
    <property type="match status" value="2"/>
</dbReference>
<dbReference type="EMBL" id="NKXS01007859">
    <property type="protein sequence ID" value="PIM99044.1"/>
    <property type="molecule type" value="Genomic_DNA"/>
</dbReference>
<keyword evidence="5 6" id="KW-0472">Membrane</keyword>
<feature type="transmembrane region" description="Helical" evidence="6">
    <location>
        <begin position="138"/>
        <end position="158"/>
    </location>
</feature>
<dbReference type="OrthoDB" id="1728340at2759"/>
<evidence type="ECO:0000256" key="6">
    <source>
        <dbReference type="RuleBase" id="RU363077"/>
    </source>
</evidence>
<feature type="transmembrane region" description="Helical" evidence="6">
    <location>
        <begin position="43"/>
        <end position="65"/>
    </location>
</feature>
<dbReference type="Pfam" id="PF00892">
    <property type="entry name" value="EamA"/>
    <property type="match status" value="2"/>
</dbReference>
<dbReference type="InterPro" id="IPR000620">
    <property type="entry name" value="EamA_dom"/>
</dbReference>
<feature type="transmembrane region" description="Helical" evidence="6">
    <location>
        <begin position="103"/>
        <end position="126"/>
    </location>
</feature>
<dbReference type="InterPro" id="IPR037185">
    <property type="entry name" value="EmrE-like"/>
</dbReference>
<keyword evidence="10" id="KW-1185">Reference proteome</keyword>
<gene>
    <name evidence="9" type="ORF">CDL12_28466</name>
</gene>
<feature type="transmembrane region" description="Helical" evidence="6">
    <location>
        <begin position="216"/>
        <end position="237"/>
    </location>
</feature>
<proteinExistence type="inferred from homology"/>
<evidence type="ECO:0000259" key="8">
    <source>
        <dbReference type="Pfam" id="PF00892"/>
    </source>
</evidence>
<dbReference type="GO" id="GO:0022857">
    <property type="term" value="F:transmembrane transporter activity"/>
    <property type="evidence" value="ECO:0007669"/>
    <property type="project" value="InterPro"/>
</dbReference>
<dbReference type="PANTHER" id="PTHR31218">
    <property type="entry name" value="WAT1-RELATED PROTEIN"/>
    <property type="match status" value="1"/>
</dbReference>
<comment type="caution">
    <text evidence="9">The sequence shown here is derived from an EMBL/GenBank/DDBJ whole genome shotgun (WGS) entry which is preliminary data.</text>
</comment>
<comment type="subcellular location">
    <subcellularLocation>
        <location evidence="1 6">Membrane</location>
        <topology evidence="1 6">Multi-pass membrane protein</topology>
    </subcellularLocation>
</comment>
<keyword evidence="4 6" id="KW-1133">Transmembrane helix</keyword>
<comment type="similarity">
    <text evidence="2 6">Belongs to the drug/metabolite transporter (DMT) superfamily. Plant drug/metabolite exporter (P-DME) (TC 2.A.7.4) family.</text>
</comment>
<dbReference type="STRING" id="429701.A0A2G9G1N8"/>
<dbReference type="Proteomes" id="UP000231279">
    <property type="component" value="Unassembled WGS sequence"/>
</dbReference>
<feature type="region of interest" description="Disordered" evidence="7">
    <location>
        <begin position="336"/>
        <end position="358"/>
    </location>
</feature>
<reference evidence="10" key="1">
    <citation type="journal article" date="2018" name="Gigascience">
        <title>Genome assembly of the Pink Ipe (Handroanthus impetiginosus, Bignoniaceae), a highly valued, ecologically keystone Neotropical timber forest tree.</title>
        <authorList>
            <person name="Silva-Junior O.B."/>
            <person name="Grattapaglia D."/>
            <person name="Novaes E."/>
            <person name="Collevatti R.G."/>
        </authorList>
    </citation>
    <scope>NUCLEOTIDE SEQUENCE [LARGE SCALE GENOMIC DNA]</scope>
    <source>
        <strain evidence="10">cv. UFG-1</strain>
    </source>
</reference>
<feature type="transmembrane region" description="Helical" evidence="6">
    <location>
        <begin position="280"/>
        <end position="300"/>
    </location>
</feature>
<accession>A0A2G9G1N8</accession>
<keyword evidence="3 6" id="KW-0812">Transmembrane</keyword>
<evidence type="ECO:0000256" key="1">
    <source>
        <dbReference type="ARBA" id="ARBA00004141"/>
    </source>
</evidence>
<evidence type="ECO:0000256" key="3">
    <source>
        <dbReference type="ARBA" id="ARBA00022692"/>
    </source>
</evidence>
<dbReference type="InterPro" id="IPR030184">
    <property type="entry name" value="WAT1-related"/>
</dbReference>
<organism evidence="9 10">
    <name type="scientific">Handroanthus impetiginosus</name>
    <dbReference type="NCBI Taxonomy" id="429701"/>
    <lineage>
        <taxon>Eukaryota</taxon>
        <taxon>Viridiplantae</taxon>
        <taxon>Streptophyta</taxon>
        <taxon>Embryophyta</taxon>
        <taxon>Tracheophyta</taxon>
        <taxon>Spermatophyta</taxon>
        <taxon>Magnoliopsida</taxon>
        <taxon>eudicotyledons</taxon>
        <taxon>Gunneridae</taxon>
        <taxon>Pentapetalae</taxon>
        <taxon>asterids</taxon>
        <taxon>lamiids</taxon>
        <taxon>Lamiales</taxon>
        <taxon>Bignoniaceae</taxon>
        <taxon>Crescentiina</taxon>
        <taxon>Tabebuia alliance</taxon>
        <taxon>Handroanthus</taxon>
    </lineage>
</organism>
<feature type="transmembrane region" description="Helical" evidence="6">
    <location>
        <begin position="17"/>
        <end position="37"/>
    </location>
</feature>
<feature type="domain" description="EamA" evidence="8">
    <location>
        <begin position="16"/>
        <end position="155"/>
    </location>
</feature>
<name>A0A2G9G1N8_9LAMI</name>
<feature type="domain" description="EamA" evidence="8">
    <location>
        <begin position="186"/>
        <end position="324"/>
    </location>
</feature>
<evidence type="ECO:0000256" key="5">
    <source>
        <dbReference type="ARBA" id="ARBA00023136"/>
    </source>
</evidence>
<feature type="transmembrane region" description="Helical" evidence="6">
    <location>
        <begin position="306"/>
        <end position="325"/>
    </location>
</feature>
<evidence type="ECO:0000256" key="4">
    <source>
        <dbReference type="ARBA" id="ARBA00022989"/>
    </source>
</evidence>
<evidence type="ECO:0000313" key="9">
    <source>
        <dbReference type="EMBL" id="PIM99044.1"/>
    </source>
</evidence>
<sequence length="358" mass="39801">MTGSSISGVYVRFKPHILMILAQIAFSFLFIITEASFNHGLNPFVYITYRHIVGGLFTLPFAYFIERKIRRKLTLALFLEIFVLSLLSVSLTLNMYFTSLNYTSPTLVACMTNTVASLTFILAVILRLEEVNVRSPHGIAKTLGAGVSLAGVMMMTLYKGPSMKDLGYTLIHIEGATTVVQKNWLKGSLLAIASCITWSICYILQTYTLKRYPAQLSLTTWINFVGAAQSAVFTVIVQHKQAAWTVGFNIDLWSILYGGVVISGMVTFFQLWCTEAKGPVFMTMFNPLSTLLVALLAYFVLGEKLYVGSILGGITVVVGLYLLLWGKEHDEVEKKLKENDEKKTLPLPSDENDLKGEP</sequence>
<protein>
    <recommendedName>
        <fullName evidence="6">WAT1-related protein</fullName>
    </recommendedName>
</protein>
<evidence type="ECO:0000313" key="10">
    <source>
        <dbReference type="Proteomes" id="UP000231279"/>
    </source>
</evidence>
<evidence type="ECO:0000256" key="7">
    <source>
        <dbReference type="SAM" id="MobiDB-lite"/>
    </source>
</evidence>
<feature type="transmembrane region" description="Helical" evidence="6">
    <location>
        <begin position="184"/>
        <end position="204"/>
    </location>
</feature>
<evidence type="ECO:0000256" key="2">
    <source>
        <dbReference type="ARBA" id="ARBA00007635"/>
    </source>
</evidence>